<gene>
    <name evidence="2" type="ORF">OE88DRAFT_1653104</name>
</gene>
<dbReference type="EMBL" id="ML213505">
    <property type="protein sequence ID" value="TFK54673.1"/>
    <property type="molecule type" value="Genomic_DNA"/>
</dbReference>
<keyword evidence="3" id="KW-1185">Reference proteome</keyword>
<reference evidence="2 3" key="1">
    <citation type="journal article" date="2019" name="Nat. Ecol. Evol.">
        <title>Megaphylogeny resolves global patterns of mushroom evolution.</title>
        <authorList>
            <person name="Varga T."/>
            <person name="Krizsan K."/>
            <person name="Foldi C."/>
            <person name="Dima B."/>
            <person name="Sanchez-Garcia M."/>
            <person name="Sanchez-Ramirez S."/>
            <person name="Szollosi G.J."/>
            <person name="Szarkandi J.G."/>
            <person name="Papp V."/>
            <person name="Albert L."/>
            <person name="Andreopoulos W."/>
            <person name="Angelini C."/>
            <person name="Antonin V."/>
            <person name="Barry K.W."/>
            <person name="Bougher N.L."/>
            <person name="Buchanan P."/>
            <person name="Buyck B."/>
            <person name="Bense V."/>
            <person name="Catcheside P."/>
            <person name="Chovatia M."/>
            <person name="Cooper J."/>
            <person name="Damon W."/>
            <person name="Desjardin D."/>
            <person name="Finy P."/>
            <person name="Geml J."/>
            <person name="Haridas S."/>
            <person name="Hughes K."/>
            <person name="Justo A."/>
            <person name="Karasinski D."/>
            <person name="Kautmanova I."/>
            <person name="Kiss B."/>
            <person name="Kocsube S."/>
            <person name="Kotiranta H."/>
            <person name="LaButti K.M."/>
            <person name="Lechner B.E."/>
            <person name="Liimatainen K."/>
            <person name="Lipzen A."/>
            <person name="Lukacs Z."/>
            <person name="Mihaltcheva S."/>
            <person name="Morgado L.N."/>
            <person name="Niskanen T."/>
            <person name="Noordeloos M.E."/>
            <person name="Ohm R.A."/>
            <person name="Ortiz-Santana B."/>
            <person name="Ovrebo C."/>
            <person name="Racz N."/>
            <person name="Riley R."/>
            <person name="Savchenko A."/>
            <person name="Shiryaev A."/>
            <person name="Soop K."/>
            <person name="Spirin V."/>
            <person name="Szebenyi C."/>
            <person name="Tomsovsky M."/>
            <person name="Tulloss R.E."/>
            <person name="Uehling J."/>
            <person name="Grigoriev I.V."/>
            <person name="Vagvolgyi C."/>
            <person name="Papp T."/>
            <person name="Martin F.M."/>
            <person name="Miettinen O."/>
            <person name="Hibbett D.S."/>
            <person name="Nagy L.G."/>
        </authorList>
    </citation>
    <scope>NUCLEOTIDE SEQUENCE [LARGE SCALE GENOMIC DNA]</scope>
    <source>
        <strain evidence="2 3">OMC1185</strain>
    </source>
</reference>
<feature type="compositionally biased region" description="Low complexity" evidence="1">
    <location>
        <begin position="176"/>
        <end position="187"/>
    </location>
</feature>
<feature type="compositionally biased region" description="Low complexity" evidence="1">
    <location>
        <begin position="215"/>
        <end position="225"/>
    </location>
</feature>
<accession>A0A5C3NBE9</accession>
<proteinExistence type="predicted"/>
<feature type="compositionally biased region" description="Basic residues" evidence="1">
    <location>
        <begin position="15"/>
        <end position="25"/>
    </location>
</feature>
<feature type="compositionally biased region" description="Acidic residues" evidence="1">
    <location>
        <begin position="311"/>
        <end position="321"/>
    </location>
</feature>
<dbReference type="AlphaFoldDB" id="A0A5C3NBE9"/>
<evidence type="ECO:0000313" key="3">
    <source>
        <dbReference type="Proteomes" id="UP000305948"/>
    </source>
</evidence>
<sequence length="351" mass="38741">MSGNNKGGQPAPVLSHRKSPLRKPALRLGIPPPLPVQPPAQPMLPPFVPRPFPPPALEDVPHEYIIDQLHRLAPRYWGNMETTDCTLIIPVFDPPKLDSTALQSSGHSGYVYSNPNGHDPLGRRATEPNLNVAPRIVMKLHMDYLSAHSTFLRALFSGANPLDLINTTLMPCSSHPSASHPRQSCSSPSPPPSPSPITPMSPLQQPFCPRRRRSPSSSHQLPSLLPSSPHHPIVYLPIPDPSSIRLLMHFMYFGRTDYIEACLARGDVSWDGLAKNVEYLGIRGIRGWLAAWLARLESDDETDTDANQMDLDGDTEVEDYMSDTQAESPRGRDPSPRSLSRSGLKIKKLPT</sequence>
<evidence type="ECO:0000256" key="1">
    <source>
        <dbReference type="SAM" id="MobiDB-lite"/>
    </source>
</evidence>
<feature type="compositionally biased region" description="Pro residues" evidence="1">
    <location>
        <begin position="188"/>
        <end position="199"/>
    </location>
</feature>
<organism evidence="2 3">
    <name type="scientific">Heliocybe sulcata</name>
    <dbReference type="NCBI Taxonomy" id="5364"/>
    <lineage>
        <taxon>Eukaryota</taxon>
        <taxon>Fungi</taxon>
        <taxon>Dikarya</taxon>
        <taxon>Basidiomycota</taxon>
        <taxon>Agaricomycotina</taxon>
        <taxon>Agaricomycetes</taxon>
        <taxon>Gloeophyllales</taxon>
        <taxon>Gloeophyllaceae</taxon>
        <taxon>Heliocybe</taxon>
    </lineage>
</organism>
<dbReference type="OrthoDB" id="3366352at2759"/>
<evidence type="ECO:0000313" key="2">
    <source>
        <dbReference type="EMBL" id="TFK54673.1"/>
    </source>
</evidence>
<protein>
    <recommendedName>
        <fullName evidence="4">BTB domain-containing protein</fullName>
    </recommendedName>
</protein>
<feature type="region of interest" description="Disordered" evidence="1">
    <location>
        <begin position="301"/>
        <end position="351"/>
    </location>
</feature>
<dbReference type="Proteomes" id="UP000305948">
    <property type="component" value="Unassembled WGS sequence"/>
</dbReference>
<evidence type="ECO:0008006" key="4">
    <source>
        <dbReference type="Google" id="ProtNLM"/>
    </source>
</evidence>
<feature type="region of interest" description="Disordered" evidence="1">
    <location>
        <begin position="1"/>
        <end position="26"/>
    </location>
</feature>
<feature type="region of interest" description="Disordered" evidence="1">
    <location>
        <begin position="173"/>
        <end position="225"/>
    </location>
</feature>
<name>A0A5C3NBE9_9AGAM</name>